<keyword evidence="1" id="KW-0472">Membrane</keyword>
<feature type="transmembrane region" description="Helical" evidence="1">
    <location>
        <begin position="129"/>
        <end position="156"/>
    </location>
</feature>
<feature type="transmembrane region" description="Helical" evidence="1">
    <location>
        <begin position="168"/>
        <end position="187"/>
    </location>
</feature>
<dbReference type="Proteomes" id="UP000515312">
    <property type="component" value="Chromosome"/>
</dbReference>
<dbReference type="InterPro" id="IPR007404">
    <property type="entry name" value="YdjM-like"/>
</dbReference>
<dbReference type="GO" id="GO:0016787">
    <property type="term" value="F:hydrolase activity"/>
    <property type="evidence" value="ECO:0007669"/>
    <property type="project" value="UniProtKB-KW"/>
</dbReference>
<dbReference type="InterPro" id="IPR053170">
    <property type="entry name" value="Transcription_regulator"/>
</dbReference>
<evidence type="ECO:0000256" key="1">
    <source>
        <dbReference type="SAM" id="Phobius"/>
    </source>
</evidence>
<evidence type="ECO:0000313" key="3">
    <source>
        <dbReference type="Proteomes" id="UP000515312"/>
    </source>
</evidence>
<keyword evidence="1" id="KW-1133">Transmembrane helix</keyword>
<organism evidence="2 3">
    <name type="scientific">Alloacidobacterium dinghuense</name>
    <dbReference type="NCBI Taxonomy" id="2763107"/>
    <lineage>
        <taxon>Bacteria</taxon>
        <taxon>Pseudomonadati</taxon>
        <taxon>Acidobacteriota</taxon>
        <taxon>Terriglobia</taxon>
        <taxon>Terriglobales</taxon>
        <taxon>Acidobacteriaceae</taxon>
        <taxon>Alloacidobacterium</taxon>
    </lineage>
</organism>
<dbReference type="PANTHER" id="PTHR40031:SF1">
    <property type="entry name" value="MEMBRANE-BOUND METAL-DEPENDENT HYDROLASE"/>
    <property type="match status" value="1"/>
</dbReference>
<feature type="transmembrane region" description="Helical" evidence="1">
    <location>
        <begin position="56"/>
        <end position="78"/>
    </location>
</feature>
<keyword evidence="3" id="KW-1185">Reference proteome</keyword>
<reference evidence="2 3" key="1">
    <citation type="submission" date="2020-08" db="EMBL/GenBank/DDBJ databases">
        <title>Edaphobacter telluris sp. nov. and Acidobacterium dinghuensis sp. nov., two acidobacteria isolated from forest soil.</title>
        <authorList>
            <person name="Fu J."/>
            <person name="Qiu L."/>
        </authorList>
    </citation>
    <scope>NUCLEOTIDE SEQUENCE [LARGE SCALE GENOMIC DNA]</scope>
    <source>
        <strain evidence="2">4Y35</strain>
    </source>
</reference>
<keyword evidence="2" id="KW-0378">Hydrolase</keyword>
<protein>
    <submittedName>
        <fullName evidence="2">Metal-dependent hydrolase</fullName>
    </submittedName>
</protein>
<proteinExistence type="predicted"/>
<dbReference type="EMBL" id="CP060394">
    <property type="protein sequence ID" value="QNI31372.1"/>
    <property type="molecule type" value="Genomic_DNA"/>
</dbReference>
<feature type="transmembrane region" description="Helical" evidence="1">
    <location>
        <begin position="90"/>
        <end position="109"/>
    </location>
</feature>
<dbReference type="PANTHER" id="PTHR40031">
    <property type="entry name" value="HYPOTHETICAL MEMBRANE SPANNING PROTEIN"/>
    <property type="match status" value="1"/>
</dbReference>
<dbReference type="RefSeq" id="WP_186741955.1">
    <property type="nucleotide sequence ID" value="NZ_CP060394.1"/>
</dbReference>
<dbReference type="AlphaFoldDB" id="A0A7G8BFQ2"/>
<evidence type="ECO:0000313" key="2">
    <source>
        <dbReference type="EMBL" id="QNI31372.1"/>
    </source>
</evidence>
<accession>A0A7G8BFQ2</accession>
<gene>
    <name evidence="2" type="ORF">H7849_20165</name>
</gene>
<dbReference type="Pfam" id="PF04307">
    <property type="entry name" value="YdjM"/>
    <property type="match status" value="1"/>
</dbReference>
<dbReference type="KEGG" id="adin:H7849_20165"/>
<sequence>MEPVTHFLTGACLARSGFNRKAAYATLAMTLAAEAPDLDVFWAFRGPVAGFEHHRGITHTFIAAPFIALITVAVVWMIHKIRKKPPQAPVRWGLLWCFALIAHLSHLLLDFTNNYGLRPFFPFNPRWYSWDIVFIFEPLMFAALLLALVLPWFFGLADREIGAKRVKFRGRGWAIAAFVFIALLYTVRNAEHAHAINLVRNSSVINAPILRVSAEPEPINPFLWQAIIETADFYQRAAVHTRSDQIELDPSEDVFYKPPVTMATLAAKRSLLGRVYLDWAQWPVVEDKGAMPPPGYNIDPPDPNWHTVQFRDLRFDYPVLTRKASDSILSGWVYVGPQNEIEGMFMSGKEQKD</sequence>
<name>A0A7G8BFQ2_9BACT</name>
<keyword evidence="1" id="KW-0812">Transmembrane</keyword>